<accession>A0A0R1H4V9</accession>
<protein>
    <submittedName>
        <fullName evidence="9">Permease</fullName>
    </submittedName>
</protein>
<keyword evidence="5 8" id="KW-0812">Transmembrane</keyword>
<feature type="transmembrane region" description="Helical" evidence="8">
    <location>
        <begin position="24"/>
        <end position="41"/>
    </location>
</feature>
<evidence type="ECO:0000256" key="5">
    <source>
        <dbReference type="ARBA" id="ARBA00022692"/>
    </source>
</evidence>
<name>A0A0R1H4V9_9LACO</name>
<evidence type="ECO:0000256" key="3">
    <source>
        <dbReference type="ARBA" id="ARBA00022448"/>
    </source>
</evidence>
<comment type="similarity">
    <text evidence="2">Belongs to the autoinducer-2 exporter (AI-2E) (TC 2.A.86) family.</text>
</comment>
<evidence type="ECO:0000313" key="9">
    <source>
        <dbReference type="EMBL" id="KRK38817.1"/>
    </source>
</evidence>
<evidence type="ECO:0000256" key="4">
    <source>
        <dbReference type="ARBA" id="ARBA00022475"/>
    </source>
</evidence>
<dbReference type="GO" id="GO:0005886">
    <property type="term" value="C:plasma membrane"/>
    <property type="evidence" value="ECO:0007669"/>
    <property type="project" value="UniProtKB-SubCell"/>
</dbReference>
<dbReference type="PATRIC" id="fig|1423722.3.peg.518"/>
<feature type="transmembrane region" description="Helical" evidence="8">
    <location>
        <begin position="47"/>
        <end position="71"/>
    </location>
</feature>
<dbReference type="RefSeq" id="WP_054745891.1">
    <property type="nucleotide sequence ID" value="NZ_AZCV01000001.1"/>
</dbReference>
<proteinExistence type="inferred from homology"/>
<feature type="transmembrane region" description="Helical" evidence="8">
    <location>
        <begin position="337"/>
        <end position="362"/>
    </location>
</feature>
<dbReference type="PANTHER" id="PTHR21716">
    <property type="entry name" value="TRANSMEMBRANE PROTEIN"/>
    <property type="match status" value="1"/>
</dbReference>
<dbReference type="AlphaFoldDB" id="A0A0R1H4V9"/>
<sequence>MSEKHEEKVTVGSWFGRWFINNKYTIVMLNVLLTVLVLWALNRVSFIFDPVAAFIGAVLPAIILAAVQYYLMNPLVDMLEHKYHVPRTVTIIVLFLLVVGLIIWAAVTLIPMLQSQIQGIIDNWPAYWKATENAVSNWLSDPQMKSLRTSLQNYSDQIQNTLLKSANSAVSDTVTHLSTAVNVITVVFMTVLTAPILLFYMLKDGRQLKGKLAYFFPIKYRAKISDILSDINSSIAAYVRGQLIVAFWVGVMFSIGYSVVGLNYGLTLGIVAAVLNLIPYFGTFVAVIPAFIIALFDSTGMLFKVIIVFAIEQTVESKVVSPLVLGNKMNMHPITTILVLVGASAVWGLWGVIFAIPIYAIFKIAFQRIFDSYRIRSGLYTDDLIAEGLVVKPQDEVEPPLDKED</sequence>
<feature type="transmembrane region" description="Helical" evidence="8">
    <location>
        <begin position="91"/>
        <end position="113"/>
    </location>
</feature>
<feature type="transmembrane region" description="Helical" evidence="8">
    <location>
        <begin position="180"/>
        <end position="202"/>
    </location>
</feature>
<comment type="subcellular location">
    <subcellularLocation>
        <location evidence="1">Cell membrane</location>
        <topology evidence="1">Multi-pass membrane protein</topology>
    </subcellularLocation>
</comment>
<evidence type="ECO:0000313" key="10">
    <source>
        <dbReference type="Proteomes" id="UP000050909"/>
    </source>
</evidence>
<keyword evidence="6 8" id="KW-1133">Transmembrane helix</keyword>
<dbReference type="GO" id="GO:0055085">
    <property type="term" value="P:transmembrane transport"/>
    <property type="evidence" value="ECO:0007669"/>
    <property type="project" value="TreeGrafter"/>
</dbReference>
<dbReference type="EMBL" id="AZCV01000001">
    <property type="protein sequence ID" value="KRK38817.1"/>
    <property type="molecule type" value="Genomic_DNA"/>
</dbReference>
<keyword evidence="3" id="KW-0813">Transport</keyword>
<evidence type="ECO:0000256" key="2">
    <source>
        <dbReference type="ARBA" id="ARBA00009773"/>
    </source>
</evidence>
<keyword evidence="4" id="KW-1003">Cell membrane</keyword>
<dbReference type="PANTHER" id="PTHR21716:SF53">
    <property type="entry name" value="PERMEASE PERM-RELATED"/>
    <property type="match status" value="1"/>
</dbReference>
<dbReference type="InterPro" id="IPR002549">
    <property type="entry name" value="AI-2E-like"/>
</dbReference>
<organism evidence="9 10">
    <name type="scientific">Amylolactobacillus amylotrophicus DSM 20534</name>
    <dbReference type="NCBI Taxonomy" id="1423722"/>
    <lineage>
        <taxon>Bacteria</taxon>
        <taxon>Bacillati</taxon>
        <taxon>Bacillota</taxon>
        <taxon>Bacilli</taxon>
        <taxon>Lactobacillales</taxon>
        <taxon>Lactobacillaceae</taxon>
        <taxon>Amylolactobacillus</taxon>
    </lineage>
</organism>
<keyword evidence="7 8" id="KW-0472">Membrane</keyword>
<evidence type="ECO:0000256" key="7">
    <source>
        <dbReference type="ARBA" id="ARBA00023136"/>
    </source>
</evidence>
<evidence type="ECO:0000256" key="1">
    <source>
        <dbReference type="ARBA" id="ARBA00004651"/>
    </source>
</evidence>
<evidence type="ECO:0000256" key="8">
    <source>
        <dbReference type="SAM" id="Phobius"/>
    </source>
</evidence>
<keyword evidence="10" id="KW-1185">Reference proteome</keyword>
<evidence type="ECO:0000256" key="6">
    <source>
        <dbReference type="ARBA" id="ARBA00022989"/>
    </source>
</evidence>
<dbReference type="Proteomes" id="UP000050909">
    <property type="component" value="Unassembled WGS sequence"/>
</dbReference>
<reference evidence="9 10" key="1">
    <citation type="journal article" date="2015" name="Genome Announc.">
        <title>Expanding the biotechnology potential of lactobacilli through comparative genomics of 213 strains and associated genera.</title>
        <authorList>
            <person name="Sun Z."/>
            <person name="Harris H.M."/>
            <person name="McCann A."/>
            <person name="Guo C."/>
            <person name="Argimon S."/>
            <person name="Zhang W."/>
            <person name="Yang X."/>
            <person name="Jeffery I.B."/>
            <person name="Cooney J.C."/>
            <person name="Kagawa T.F."/>
            <person name="Liu W."/>
            <person name="Song Y."/>
            <person name="Salvetti E."/>
            <person name="Wrobel A."/>
            <person name="Rasinkangas P."/>
            <person name="Parkhill J."/>
            <person name="Rea M.C."/>
            <person name="O'Sullivan O."/>
            <person name="Ritari J."/>
            <person name="Douillard F.P."/>
            <person name="Paul Ross R."/>
            <person name="Yang R."/>
            <person name="Briner A.E."/>
            <person name="Felis G.E."/>
            <person name="de Vos W.M."/>
            <person name="Barrangou R."/>
            <person name="Klaenhammer T.R."/>
            <person name="Caufield P.W."/>
            <person name="Cui Y."/>
            <person name="Zhang H."/>
            <person name="O'Toole P.W."/>
        </authorList>
    </citation>
    <scope>NUCLEOTIDE SEQUENCE [LARGE SCALE GENOMIC DNA]</scope>
    <source>
        <strain evidence="9 10">DSM 20534</strain>
    </source>
</reference>
<dbReference type="Pfam" id="PF01594">
    <property type="entry name" value="AI-2E_transport"/>
    <property type="match status" value="1"/>
</dbReference>
<comment type="caution">
    <text evidence="9">The sequence shown here is derived from an EMBL/GenBank/DDBJ whole genome shotgun (WGS) entry which is preliminary data.</text>
</comment>
<feature type="transmembrane region" description="Helical" evidence="8">
    <location>
        <begin position="270"/>
        <end position="296"/>
    </location>
</feature>
<gene>
    <name evidence="9" type="ORF">FC62_GL000509</name>
</gene>
<feature type="transmembrane region" description="Helical" evidence="8">
    <location>
        <begin position="243"/>
        <end position="264"/>
    </location>
</feature>